<dbReference type="PANTHER" id="PTHR36919:SF2">
    <property type="entry name" value="BLL6627 PROTEIN"/>
    <property type="match status" value="1"/>
</dbReference>
<evidence type="ECO:0000256" key="1">
    <source>
        <dbReference type="SAM" id="SignalP"/>
    </source>
</evidence>
<keyword evidence="4" id="KW-1185">Reference proteome</keyword>
<evidence type="ECO:0000313" key="4">
    <source>
        <dbReference type="Proteomes" id="UP000315673"/>
    </source>
</evidence>
<feature type="domain" description="DUF2147" evidence="2">
    <location>
        <begin position="40"/>
        <end position="142"/>
    </location>
</feature>
<dbReference type="OrthoDB" id="9811671at2"/>
<keyword evidence="1" id="KW-0732">Signal</keyword>
<evidence type="ECO:0000313" key="3">
    <source>
        <dbReference type="EMBL" id="QDZ08225.1"/>
    </source>
</evidence>
<name>A0A5B8LKF8_9SPHN</name>
<protein>
    <submittedName>
        <fullName evidence="3">DUF2147 domain-containing protein</fullName>
    </submittedName>
</protein>
<gene>
    <name evidence="3" type="ORF">FPZ24_12665</name>
</gene>
<dbReference type="KEGG" id="spai:FPZ24_12665"/>
<dbReference type="EMBL" id="CP042306">
    <property type="protein sequence ID" value="QDZ08225.1"/>
    <property type="molecule type" value="Genomic_DNA"/>
</dbReference>
<evidence type="ECO:0000259" key="2">
    <source>
        <dbReference type="Pfam" id="PF09917"/>
    </source>
</evidence>
<dbReference type="Proteomes" id="UP000315673">
    <property type="component" value="Chromosome"/>
</dbReference>
<organism evidence="3 4">
    <name type="scientific">Sphingomonas panacisoli</name>
    <dbReference type="NCBI Taxonomy" id="1813879"/>
    <lineage>
        <taxon>Bacteria</taxon>
        <taxon>Pseudomonadati</taxon>
        <taxon>Pseudomonadota</taxon>
        <taxon>Alphaproteobacteria</taxon>
        <taxon>Sphingomonadales</taxon>
        <taxon>Sphingomonadaceae</taxon>
        <taxon>Sphingomonas</taxon>
    </lineage>
</organism>
<sequence>MMRTTVSRLLACIALALTPVVLAAPASADPSRAIVPSWTGVWRNTNNTVHIKAAPCGSNMCATVVWADDKTKATVASRGANIIGMQLLRDFRQTDPSNWKGTVYVPDRDMNVSGTITLLDRNTLKAVGCFLAVICQTRHWTRIS</sequence>
<dbReference type="Pfam" id="PF09917">
    <property type="entry name" value="DUF2147"/>
    <property type="match status" value="1"/>
</dbReference>
<dbReference type="AlphaFoldDB" id="A0A5B8LKF8"/>
<proteinExistence type="predicted"/>
<feature type="chain" id="PRO_5022902495" evidence="1">
    <location>
        <begin position="24"/>
        <end position="144"/>
    </location>
</feature>
<dbReference type="PANTHER" id="PTHR36919">
    <property type="entry name" value="BLR1215 PROTEIN"/>
    <property type="match status" value="1"/>
</dbReference>
<dbReference type="Gene3D" id="2.40.128.520">
    <property type="match status" value="1"/>
</dbReference>
<dbReference type="InterPro" id="IPR019223">
    <property type="entry name" value="DUF2147"/>
</dbReference>
<feature type="signal peptide" evidence="1">
    <location>
        <begin position="1"/>
        <end position="23"/>
    </location>
</feature>
<accession>A0A5B8LKF8</accession>
<reference evidence="3 4" key="1">
    <citation type="submission" date="2019-07" db="EMBL/GenBank/DDBJ databases">
        <title>Full genome sequence of Sphingomonas sp. 4R-6-7(HKS19).</title>
        <authorList>
            <person name="Im W.-T."/>
        </authorList>
    </citation>
    <scope>NUCLEOTIDE SEQUENCE [LARGE SCALE GENOMIC DNA]</scope>
    <source>
        <strain evidence="3 4">HKS19</strain>
    </source>
</reference>